<dbReference type="PIRSF" id="PIRSF000296">
    <property type="entry name" value="SrpA"/>
    <property type="match status" value="1"/>
</dbReference>
<reference evidence="9 10" key="1">
    <citation type="submission" date="2020-08" db="EMBL/GenBank/DDBJ databases">
        <title>Genomic Encyclopedia of Archaeal and Bacterial Type Strains, Phase II (KMG-II): from individual species to whole genera.</title>
        <authorList>
            <person name="Goeker M."/>
        </authorList>
    </citation>
    <scope>NUCLEOTIDE SEQUENCE [LARGE SCALE GENOMIC DNA]</scope>
    <source>
        <strain evidence="9 10">DSM 43850</strain>
    </source>
</reference>
<name>A0ABR6BTJ6_9PSEU</name>
<dbReference type="GO" id="GO:0004096">
    <property type="term" value="F:catalase activity"/>
    <property type="evidence" value="ECO:0007669"/>
    <property type="project" value="UniProtKB-EC"/>
</dbReference>
<evidence type="ECO:0000256" key="1">
    <source>
        <dbReference type="ARBA" id="ARBA00005329"/>
    </source>
</evidence>
<keyword evidence="3 7" id="KW-0349">Heme</keyword>
<dbReference type="InterPro" id="IPR011614">
    <property type="entry name" value="Catalase_core"/>
</dbReference>
<comment type="similarity">
    <text evidence="1 7">Belongs to the catalase family.</text>
</comment>
<evidence type="ECO:0000256" key="6">
    <source>
        <dbReference type="ARBA" id="ARBA00023004"/>
    </source>
</evidence>
<dbReference type="PANTHER" id="PTHR11465">
    <property type="entry name" value="CATALASE"/>
    <property type="match status" value="1"/>
</dbReference>
<dbReference type="Pfam" id="PF00199">
    <property type="entry name" value="Catalase"/>
    <property type="match status" value="1"/>
</dbReference>
<evidence type="ECO:0000256" key="2">
    <source>
        <dbReference type="ARBA" id="ARBA00022559"/>
    </source>
</evidence>
<comment type="cofactor">
    <cofactor evidence="7">
        <name>heme</name>
        <dbReference type="ChEBI" id="CHEBI:30413"/>
    </cofactor>
</comment>
<accession>A0ABR6BTJ6</accession>
<dbReference type="Gene3D" id="2.40.180.10">
    <property type="entry name" value="Catalase core domain"/>
    <property type="match status" value="1"/>
</dbReference>
<evidence type="ECO:0000313" key="10">
    <source>
        <dbReference type="Proteomes" id="UP000517916"/>
    </source>
</evidence>
<evidence type="ECO:0000259" key="8">
    <source>
        <dbReference type="SMART" id="SM01060"/>
    </source>
</evidence>
<dbReference type="CDD" id="cd08153">
    <property type="entry name" value="srpA_like"/>
    <property type="match status" value="1"/>
</dbReference>
<keyword evidence="4 7" id="KW-0479">Metal-binding</keyword>
<dbReference type="EC" id="1.11.1.-" evidence="7"/>
<dbReference type="InterPro" id="IPR018028">
    <property type="entry name" value="Catalase"/>
</dbReference>
<dbReference type="InterPro" id="IPR024168">
    <property type="entry name" value="Catalase_SrpA-type_pred"/>
</dbReference>
<feature type="domain" description="Catalase core" evidence="8">
    <location>
        <begin position="2"/>
        <end position="308"/>
    </location>
</feature>
<evidence type="ECO:0000256" key="7">
    <source>
        <dbReference type="PIRNR" id="PIRNR000296"/>
    </source>
</evidence>
<gene>
    <name evidence="9" type="ORF">BC739_007477</name>
</gene>
<evidence type="ECO:0000256" key="3">
    <source>
        <dbReference type="ARBA" id="ARBA00022617"/>
    </source>
</evidence>
<sequence length="308" mass="33367">MTAQPPLAVEIVDNMEKASGKFPGYRRAHARGACFQATFEPTGKVAELTTAAHLTGEPVAATVRFSNAGGSPHVPDGSRSGRGIAVKFHLADGTDTDLVGVNLPVFIAATPEHFLKLLAALTPGEDGQRDPAKLQGFLAEYPEAVPGFQAVGTMPIPTSYGTARYWAIHAFTWVNAQGQRQSVRYRWEPDLGEQSVTEQEAADWDEAYLTEELERRLADGPVRLTLHVQLAEPGDPTNDCTKAWPADRPELVVGHLTIKAPVADQAYWAGQVFDPTRVTAGIELSDDPVLAIRKAAYAVSYERRSHDA</sequence>
<dbReference type="InterPro" id="IPR020835">
    <property type="entry name" value="Catalase_sf"/>
</dbReference>
<evidence type="ECO:0000313" key="9">
    <source>
        <dbReference type="EMBL" id="MBA8930244.1"/>
    </source>
</evidence>
<proteinExistence type="inferred from homology"/>
<dbReference type="Gene3D" id="1.20.1280.120">
    <property type="match status" value="1"/>
</dbReference>
<dbReference type="EMBL" id="JACJID010000006">
    <property type="protein sequence ID" value="MBA8930244.1"/>
    <property type="molecule type" value="Genomic_DNA"/>
</dbReference>
<protein>
    <recommendedName>
        <fullName evidence="7">Catalase-related peroxidase</fullName>
        <ecNumber evidence="7">1.11.1.-</ecNumber>
    </recommendedName>
</protein>
<keyword evidence="5 7" id="KW-0560">Oxidoreductase</keyword>
<dbReference type="PANTHER" id="PTHR11465:SF9">
    <property type="entry name" value="CATALASE"/>
    <property type="match status" value="1"/>
</dbReference>
<comment type="caution">
    <text evidence="9">The sequence shown here is derived from an EMBL/GenBank/DDBJ whole genome shotgun (WGS) entry which is preliminary data.</text>
</comment>
<dbReference type="PROSITE" id="PS51402">
    <property type="entry name" value="CATALASE_3"/>
    <property type="match status" value="1"/>
</dbReference>
<evidence type="ECO:0000256" key="5">
    <source>
        <dbReference type="ARBA" id="ARBA00023002"/>
    </source>
</evidence>
<keyword evidence="6 7" id="KW-0408">Iron</keyword>
<keyword evidence="10" id="KW-1185">Reference proteome</keyword>
<dbReference type="RefSeq" id="WP_025354806.1">
    <property type="nucleotide sequence ID" value="NZ_BAAABQ010000034.1"/>
</dbReference>
<keyword evidence="2 7" id="KW-0575">Peroxidase</keyword>
<comment type="function">
    <text evidence="7">Has an organic peroxide-dependent peroxidase activity.</text>
</comment>
<dbReference type="SMART" id="SM01060">
    <property type="entry name" value="Catalase"/>
    <property type="match status" value="1"/>
</dbReference>
<dbReference type="Proteomes" id="UP000517916">
    <property type="component" value="Unassembled WGS sequence"/>
</dbReference>
<evidence type="ECO:0000256" key="4">
    <source>
        <dbReference type="ARBA" id="ARBA00022723"/>
    </source>
</evidence>
<dbReference type="SUPFAM" id="SSF56634">
    <property type="entry name" value="Heme-dependent catalase-like"/>
    <property type="match status" value="1"/>
</dbReference>
<organism evidence="9 10">
    <name type="scientific">Kutzneria viridogrisea</name>
    <dbReference type="NCBI Taxonomy" id="47990"/>
    <lineage>
        <taxon>Bacteria</taxon>
        <taxon>Bacillati</taxon>
        <taxon>Actinomycetota</taxon>
        <taxon>Actinomycetes</taxon>
        <taxon>Pseudonocardiales</taxon>
        <taxon>Pseudonocardiaceae</taxon>
        <taxon>Kutzneria</taxon>
    </lineage>
</organism>